<evidence type="ECO:0000313" key="3">
    <source>
        <dbReference type="Proteomes" id="UP000184287"/>
    </source>
</evidence>
<keyword evidence="3" id="KW-1185">Reference proteome</keyword>
<dbReference type="Pfam" id="PF00534">
    <property type="entry name" value="Glycos_transf_1"/>
    <property type="match status" value="1"/>
</dbReference>
<dbReference type="OrthoDB" id="5516294at2"/>
<dbReference type="Proteomes" id="UP000184287">
    <property type="component" value="Unassembled WGS sequence"/>
</dbReference>
<dbReference type="EMBL" id="FQUQ01000003">
    <property type="protein sequence ID" value="SHF60957.1"/>
    <property type="molecule type" value="Genomic_DNA"/>
</dbReference>
<name>A0A1M5D293_9SPHI</name>
<gene>
    <name evidence="2" type="ORF">SAMN04488522_10339</name>
</gene>
<keyword evidence="2" id="KW-0808">Transferase</keyword>
<dbReference type="InterPro" id="IPR001296">
    <property type="entry name" value="Glyco_trans_1"/>
</dbReference>
<dbReference type="AlphaFoldDB" id="A0A1M5D293"/>
<dbReference type="Gene3D" id="3.40.50.2000">
    <property type="entry name" value="Glycogen Phosphorylase B"/>
    <property type="match status" value="1"/>
</dbReference>
<protein>
    <submittedName>
        <fullName evidence="2">Glycosyltransferase involved in cell wall bisynthesis</fullName>
    </submittedName>
</protein>
<dbReference type="SUPFAM" id="SSF53756">
    <property type="entry name" value="UDP-Glycosyltransferase/glycogen phosphorylase"/>
    <property type="match status" value="1"/>
</dbReference>
<feature type="domain" description="Glycosyl transferase family 1" evidence="1">
    <location>
        <begin position="207"/>
        <end position="325"/>
    </location>
</feature>
<evidence type="ECO:0000259" key="1">
    <source>
        <dbReference type="Pfam" id="PF00534"/>
    </source>
</evidence>
<dbReference type="CDD" id="cd01635">
    <property type="entry name" value="Glycosyltransferase_GTB-type"/>
    <property type="match status" value="1"/>
</dbReference>
<evidence type="ECO:0000313" key="2">
    <source>
        <dbReference type="EMBL" id="SHF60957.1"/>
    </source>
</evidence>
<sequence length="390" mass="44841">MNIKQSINKRLDPLLKICGLKRIKKDKIDPIILNLYNTNYDKTVLVSYITAPFRDSNHFKHQNYITSHIVAESFSEIGYNVDVVNFNERQLFLDYTKYAVIFGFGFNFEQSFYIQDRNIPRIHFVTGAHGEFHNRMALKSLNDFREISGLWGITESNISTEISFMGNFDADSAIILAHGHVFNDYKFRFSKKLYSLNNNIIGTFSQFESKKTRNSNFLFLSGGYLITKGLALLLEVAKIRKDLNFYIIIPHLSEQFGAYYQDILRESDHVFLYQNLRMDSSEMKEIIERCSYSVAPSYVDGLPGGTIEPMSSGLVPIVSKYCGFESKDFIFEIEDLSVEGLNSTINKAMQLDDTTYFEYSAAVKMYTNEHFSAPGVKSELKKILTLELVK</sequence>
<dbReference type="STRING" id="288992.SAMN04488522_10339"/>
<reference evidence="3" key="1">
    <citation type="submission" date="2016-11" db="EMBL/GenBank/DDBJ databases">
        <authorList>
            <person name="Varghese N."/>
            <person name="Submissions S."/>
        </authorList>
    </citation>
    <scope>NUCLEOTIDE SEQUENCE [LARGE SCALE GENOMIC DNA]</scope>
    <source>
        <strain evidence="3">DSM 16990</strain>
    </source>
</reference>
<dbReference type="GO" id="GO:0016757">
    <property type="term" value="F:glycosyltransferase activity"/>
    <property type="evidence" value="ECO:0007669"/>
    <property type="project" value="InterPro"/>
</dbReference>
<organism evidence="2 3">
    <name type="scientific">Pedobacter caeni</name>
    <dbReference type="NCBI Taxonomy" id="288992"/>
    <lineage>
        <taxon>Bacteria</taxon>
        <taxon>Pseudomonadati</taxon>
        <taxon>Bacteroidota</taxon>
        <taxon>Sphingobacteriia</taxon>
        <taxon>Sphingobacteriales</taxon>
        <taxon>Sphingobacteriaceae</taxon>
        <taxon>Pedobacter</taxon>
    </lineage>
</organism>
<accession>A0A1M5D293</accession>
<dbReference type="RefSeq" id="WP_073231884.1">
    <property type="nucleotide sequence ID" value="NZ_FQUQ01000003.1"/>
</dbReference>
<proteinExistence type="predicted"/>